<sequence length="291" mass="33017">MEVYIDDMLVKSKRKEDHIGHLKEAFDTLRWYNMKLNPEKCAFGVSSGKFLGFLVSHRGIKVNPKQIKAIEGIPETLTCKKQSQVLTDFVANFSAEILPEVEQEALRTSSERSNLWVLYTDGASNASGSGLGLVLEVLMGEVIRQSVRCPEMTNNEAEYEAVIVGLKLALKYGARWVILCCDSPLVVNQVTGTFQIKEQRLQKYQTKIHKLLPEFNQYQFDQIPRVQNVEVDGLAKLEAATKNITKENVVTLLHPSIDQVEVEAGVFAQIREQEVIMFIWKNIICRFDIPK</sequence>
<evidence type="ECO:0000313" key="4">
    <source>
        <dbReference type="RefSeq" id="XP_009765391.1"/>
    </source>
</evidence>
<dbReference type="OrthoDB" id="1740934at2759"/>
<dbReference type="eggNOG" id="KOG0017">
    <property type="taxonomic scope" value="Eukaryota"/>
</dbReference>
<dbReference type="GO" id="GO:0003676">
    <property type="term" value="F:nucleic acid binding"/>
    <property type="evidence" value="ECO:0007669"/>
    <property type="project" value="InterPro"/>
</dbReference>
<dbReference type="AlphaFoldDB" id="A0A1U7VKA4"/>
<dbReference type="Pfam" id="PF00078">
    <property type="entry name" value="RVT_1"/>
    <property type="match status" value="1"/>
</dbReference>
<feature type="domain" description="Reverse transcriptase" evidence="1">
    <location>
        <begin position="1"/>
        <end position="55"/>
    </location>
</feature>
<dbReference type="Gene3D" id="3.30.420.10">
    <property type="entry name" value="Ribonuclease H-like superfamily/Ribonuclease H"/>
    <property type="match status" value="1"/>
</dbReference>
<reference evidence="3" key="1">
    <citation type="journal article" date="2013" name="Genome Biol.">
        <title>Reference genomes and transcriptomes of Nicotiana sylvestris and Nicotiana tomentosiformis.</title>
        <authorList>
            <person name="Sierro N."/>
            <person name="Battey J.N."/>
            <person name="Ouadi S."/>
            <person name="Bovet L."/>
            <person name="Goepfert S."/>
            <person name="Bakaher N."/>
            <person name="Peitsch M.C."/>
            <person name="Ivanov N.V."/>
        </authorList>
    </citation>
    <scope>NUCLEOTIDE SEQUENCE [LARGE SCALE GENOMIC DNA]</scope>
</reference>
<protein>
    <submittedName>
        <fullName evidence="4">Uncharacterized protein LOC104216949</fullName>
    </submittedName>
</protein>
<dbReference type="Gene3D" id="3.30.70.270">
    <property type="match status" value="1"/>
</dbReference>
<dbReference type="PROSITE" id="PS50879">
    <property type="entry name" value="RNASE_H_1"/>
    <property type="match status" value="1"/>
</dbReference>
<dbReference type="STRING" id="4096.A0A1U7VKA4"/>
<dbReference type="Pfam" id="PF13456">
    <property type="entry name" value="RVT_3"/>
    <property type="match status" value="1"/>
</dbReference>
<dbReference type="InterPro" id="IPR002156">
    <property type="entry name" value="RNaseH_domain"/>
</dbReference>
<evidence type="ECO:0000259" key="1">
    <source>
        <dbReference type="PROSITE" id="PS50878"/>
    </source>
</evidence>
<dbReference type="GO" id="GO:0004523">
    <property type="term" value="F:RNA-DNA hybrid ribonuclease activity"/>
    <property type="evidence" value="ECO:0007669"/>
    <property type="project" value="InterPro"/>
</dbReference>
<keyword evidence="3" id="KW-1185">Reference proteome</keyword>
<dbReference type="PANTHER" id="PTHR48475:SF1">
    <property type="entry name" value="RNASE H TYPE-1 DOMAIN-CONTAINING PROTEIN"/>
    <property type="match status" value="1"/>
</dbReference>
<dbReference type="InterPro" id="IPR000477">
    <property type="entry name" value="RT_dom"/>
</dbReference>
<organism evidence="3 4">
    <name type="scientific">Nicotiana sylvestris</name>
    <name type="common">Wood tobacco</name>
    <name type="synonym">South American tobacco</name>
    <dbReference type="NCBI Taxonomy" id="4096"/>
    <lineage>
        <taxon>Eukaryota</taxon>
        <taxon>Viridiplantae</taxon>
        <taxon>Streptophyta</taxon>
        <taxon>Embryophyta</taxon>
        <taxon>Tracheophyta</taxon>
        <taxon>Spermatophyta</taxon>
        <taxon>Magnoliopsida</taxon>
        <taxon>eudicotyledons</taxon>
        <taxon>Gunneridae</taxon>
        <taxon>Pentapetalae</taxon>
        <taxon>asterids</taxon>
        <taxon>lamiids</taxon>
        <taxon>Solanales</taxon>
        <taxon>Solanaceae</taxon>
        <taxon>Nicotianoideae</taxon>
        <taxon>Nicotianeae</taxon>
        <taxon>Nicotiana</taxon>
    </lineage>
</organism>
<accession>A0A1U7VKA4</accession>
<dbReference type="RefSeq" id="XP_009765391.1">
    <property type="nucleotide sequence ID" value="XM_009767089.1"/>
</dbReference>
<dbReference type="InterPro" id="IPR043502">
    <property type="entry name" value="DNA/RNA_pol_sf"/>
</dbReference>
<evidence type="ECO:0000313" key="3">
    <source>
        <dbReference type="Proteomes" id="UP000189701"/>
    </source>
</evidence>
<dbReference type="InterPro" id="IPR043128">
    <property type="entry name" value="Rev_trsase/Diguanyl_cyclase"/>
</dbReference>
<dbReference type="PROSITE" id="PS50878">
    <property type="entry name" value="RT_POL"/>
    <property type="match status" value="1"/>
</dbReference>
<dbReference type="PANTHER" id="PTHR48475">
    <property type="entry name" value="RIBONUCLEASE H"/>
    <property type="match status" value="1"/>
</dbReference>
<gene>
    <name evidence="4" type="primary">LOC104216949</name>
</gene>
<name>A0A1U7VKA4_NICSY</name>
<dbReference type="SUPFAM" id="SSF56672">
    <property type="entry name" value="DNA/RNA polymerases"/>
    <property type="match status" value="1"/>
</dbReference>
<feature type="domain" description="RNase H type-1" evidence="2">
    <location>
        <begin position="112"/>
        <end position="240"/>
    </location>
</feature>
<dbReference type="Proteomes" id="UP000189701">
    <property type="component" value="Unplaced"/>
</dbReference>
<reference evidence="4" key="2">
    <citation type="submission" date="2025-08" db="UniProtKB">
        <authorList>
            <consortium name="RefSeq"/>
        </authorList>
    </citation>
    <scope>IDENTIFICATION</scope>
    <source>
        <tissue evidence="4">Leaf</tissue>
    </source>
</reference>
<proteinExistence type="predicted"/>
<dbReference type="CDD" id="cd09279">
    <property type="entry name" value="RNase_HI_like"/>
    <property type="match status" value="1"/>
</dbReference>
<dbReference type="InterPro" id="IPR036397">
    <property type="entry name" value="RNaseH_sf"/>
</dbReference>
<evidence type="ECO:0000259" key="2">
    <source>
        <dbReference type="PROSITE" id="PS50879"/>
    </source>
</evidence>